<feature type="active site" description="Nucleophile" evidence="8">
    <location>
        <position position="110"/>
    </location>
</feature>
<evidence type="ECO:0000256" key="2">
    <source>
        <dbReference type="ARBA" id="ARBA00009209"/>
    </source>
</evidence>
<dbReference type="PROSITE" id="PS00812">
    <property type="entry name" value="GLYCOSYL_HYDROL_F8"/>
    <property type="match status" value="1"/>
</dbReference>
<dbReference type="GO" id="GO:0008810">
    <property type="term" value="F:cellulase activity"/>
    <property type="evidence" value="ECO:0007669"/>
    <property type="project" value="UniProtKB-EC"/>
</dbReference>
<reference evidence="11 12" key="1">
    <citation type="submission" date="2016-04" db="EMBL/GenBank/DDBJ databases">
        <title>ATOL: Assembling a taxonomically balanced genome-scale reconstruction of the evolutionary history of the Enterobacteriaceae.</title>
        <authorList>
            <person name="Plunkett G.III."/>
            <person name="Neeno-Eckwall E.C."/>
            <person name="Glasner J.D."/>
            <person name="Perna N.T."/>
        </authorList>
    </citation>
    <scope>NUCLEOTIDE SEQUENCE [LARGE SCALE GENOMIC DNA]</scope>
    <source>
        <strain evidence="11 12">ATCC 51605</strain>
    </source>
</reference>
<dbReference type="InterPro" id="IPR012341">
    <property type="entry name" value="6hp_glycosidase-like_sf"/>
</dbReference>
<dbReference type="SUPFAM" id="SSF48208">
    <property type="entry name" value="Six-hairpin glycosidases"/>
    <property type="match status" value="1"/>
</dbReference>
<dbReference type="Pfam" id="PF01270">
    <property type="entry name" value="Glyco_hydro_8"/>
    <property type="match status" value="1"/>
</dbReference>
<gene>
    <name evidence="11" type="ORF">M975_3707</name>
</gene>
<keyword evidence="4 9" id="KW-0378">Hydrolase</keyword>
<evidence type="ECO:0000256" key="1">
    <source>
        <dbReference type="ARBA" id="ARBA00000966"/>
    </source>
</evidence>
<accession>A0A1B7IHY9</accession>
<feature type="chain" id="PRO_5008594076" description="Glucanase" evidence="10">
    <location>
        <begin position="24"/>
        <end position="331"/>
    </location>
</feature>
<proteinExistence type="inferred from homology"/>
<evidence type="ECO:0000256" key="7">
    <source>
        <dbReference type="ARBA" id="ARBA00023326"/>
    </source>
</evidence>
<comment type="similarity">
    <text evidence="2 9">Belongs to the glycosyl hydrolase 8 (cellulase D) family.</text>
</comment>
<evidence type="ECO:0000256" key="4">
    <source>
        <dbReference type="ARBA" id="ARBA00022801"/>
    </source>
</evidence>
<dbReference type="PATRIC" id="fig|1354251.4.peg.3814"/>
<name>A0A1B7IHY9_9ENTR</name>
<sequence length="331" mass="37827">MLQRFKTLIVAVFALIFSQHALADSAWDSYKSRFLMPDGRIVDTGNKSVSHTEGQGFAMMMAVMNDDRDSFDKMWNWTRKTLKNPDNGLFYWRFNPVEAQPITDKNNATDGDTFIAWALLKAGNKWQNQDYLNESDAIAKALVAHNVVRFAGYQVMLPGAKGFNLNSYLNLNPSYFIFPAWQDFANRSHLMVWKDLINDGQKLLGKMHFGNSQLPSDWVSLYSDGRTVPAKQWPARFSYDAIRVPLYVYWFNHSSPELQIYKAWWGRFPRDKTPAWVNVTTNDPAPYMMDGGLLAVRDLVLQSGSIAQPQITAQEDYYSASLKMLVALSTK</sequence>
<keyword evidence="6 9" id="KW-0326">Glycosidase</keyword>
<dbReference type="InterPro" id="IPR019834">
    <property type="entry name" value="Glyco_hydro_8_CS"/>
</dbReference>
<evidence type="ECO:0000313" key="11">
    <source>
        <dbReference type="EMBL" id="OAT29060.1"/>
    </source>
</evidence>
<organism evidence="11 12">
    <name type="scientific">Buttiauxella brennerae ATCC 51605</name>
    <dbReference type="NCBI Taxonomy" id="1354251"/>
    <lineage>
        <taxon>Bacteria</taxon>
        <taxon>Pseudomonadati</taxon>
        <taxon>Pseudomonadota</taxon>
        <taxon>Gammaproteobacteria</taxon>
        <taxon>Enterobacterales</taxon>
        <taxon>Enterobacteriaceae</taxon>
        <taxon>Buttiauxella</taxon>
    </lineage>
</organism>
<evidence type="ECO:0000313" key="12">
    <source>
        <dbReference type="Proteomes" id="UP000078410"/>
    </source>
</evidence>
<evidence type="ECO:0000256" key="3">
    <source>
        <dbReference type="ARBA" id="ARBA00022729"/>
    </source>
</evidence>
<dbReference type="PRINTS" id="PR00735">
    <property type="entry name" value="GLHYDRLASE8"/>
</dbReference>
<keyword evidence="12" id="KW-1185">Reference proteome</keyword>
<keyword evidence="7 9" id="KW-0119">Carbohydrate metabolism</keyword>
<keyword evidence="5" id="KW-0136">Cellulose degradation</keyword>
<dbReference type="AlphaFoldDB" id="A0A1B7IHY9"/>
<dbReference type="RefSeq" id="WP_064561353.1">
    <property type="nucleotide sequence ID" value="NZ_LXER01000032.1"/>
</dbReference>
<comment type="caution">
    <text evidence="11">The sequence shown here is derived from an EMBL/GenBank/DDBJ whole genome shotgun (WGS) entry which is preliminary data.</text>
</comment>
<dbReference type="EC" id="3.2.1.-" evidence="9"/>
<dbReference type="Proteomes" id="UP000078410">
    <property type="component" value="Unassembled WGS sequence"/>
</dbReference>
<dbReference type="OrthoDB" id="9766708at2"/>
<comment type="catalytic activity">
    <reaction evidence="1">
        <text>Endohydrolysis of (1-&gt;4)-beta-D-glucosidic linkages in cellulose, lichenin and cereal beta-D-glucans.</text>
        <dbReference type="EC" id="3.2.1.4"/>
    </reaction>
</comment>
<dbReference type="GO" id="GO:0030245">
    <property type="term" value="P:cellulose catabolic process"/>
    <property type="evidence" value="ECO:0007669"/>
    <property type="project" value="UniProtKB-KW"/>
</dbReference>
<evidence type="ECO:0000256" key="6">
    <source>
        <dbReference type="ARBA" id="ARBA00023295"/>
    </source>
</evidence>
<evidence type="ECO:0000256" key="9">
    <source>
        <dbReference type="RuleBase" id="RU361167"/>
    </source>
</evidence>
<evidence type="ECO:0000256" key="5">
    <source>
        <dbReference type="ARBA" id="ARBA00023001"/>
    </source>
</evidence>
<keyword evidence="3 10" id="KW-0732">Signal</keyword>
<dbReference type="InterPro" id="IPR002037">
    <property type="entry name" value="Glyco_hydro_8"/>
</dbReference>
<keyword evidence="7 9" id="KW-0624">Polysaccharide degradation</keyword>
<protein>
    <recommendedName>
        <fullName evidence="9">Glucanase</fullName>
        <ecNumber evidence="9">3.2.1.-</ecNumber>
    </recommendedName>
</protein>
<dbReference type="EMBL" id="LXER01000032">
    <property type="protein sequence ID" value="OAT29060.1"/>
    <property type="molecule type" value="Genomic_DNA"/>
</dbReference>
<evidence type="ECO:0000256" key="8">
    <source>
        <dbReference type="PROSITE-ProRule" id="PRU10058"/>
    </source>
</evidence>
<dbReference type="InterPro" id="IPR008928">
    <property type="entry name" value="6-hairpin_glycosidase_sf"/>
</dbReference>
<dbReference type="Gene3D" id="1.50.10.10">
    <property type="match status" value="1"/>
</dbReference>
<feature type="signal peptide" evidence="10">
    <location>
        <begin position="1"/>
        <end position="23"/>
    </location>
</feature>
<evidence type="ECO:0000256" key="10">
    <source>
        <dbReference type="SAM" id="SignalP"/>
    </source>
</evidence>